<dbReference type="InterPro" id="IPR013563">
    <property type="entry name" value="Oligopep_ABC_C"/>
</dbReference>
<dbReference type="Pfam" id="PF08352">
    <property type="entry name" value="oligo_HPY"/>
    <property type="match status" value="2"/>
</dbReference>
<feature type="domain" description="ABC transporter" evidence="5">
    <location>
        <begin position="5"/>
        <end position="242"/>
    </location>
</feature>
<proteinExistence type="inferred from homology"/>
<evidence type="ECO:0000256" key="2">
    <source>
        <dbReference type="ARBA" id="ARBA00022448"/>
    </source>
</evidence>
<dbReference type="Proteomes" id="UP000481360">
    <property type="component" value="Unassembled WGS sequence"/>
</dbReference>
<keyword evidence="4 6" id="KW-0067">ATP-binding</keyword>
<dbReference type="InterPro" id="IPR027417">
    <property type="entry name" value="P-loop_NTPase"/>
</dbReference>
<keyword evidence="7" id="KW-1185">Reference proteome</keyword>
<feature type="domain" description="ABC transporter" evidence="5">
    <location>
        <begin position="266"/>
        <end position="504"/>
    </location>
</feature>
<dbReference type="GO" id="GO:0055085">
    <property type="term" value="P:transmembrane transport"/>
    <property type="evidence" value="ECO:0007669"/>
    <property type="project" value="UniProtKB-ARBA"/>
</dbReference>
<dbReference type="PROSITE" id="PS00211">
    <property type="entry name" value="ABC_TRANSPORTER_1"/>
    <property type="match status" value="2"/>
</dbReference>
<gene>
    <name evidence="6" type="ORF">G7043_38880</name>
</gene>
<dbReference type="EMBL" id="JAAMPJ010000014">
    <property type="protein sequence ID" value="NGY64896.1"/>
    <property type="molecule type" value="Genomic_DNA"/>
</dbReference>
<dbReference type="PROSITE" id="PS50893">
    <property type="entry name" value="ABC_TRANSPORTER_2"/>
    <property type="match status" value="2"/>
</dbReference>
<dbReference type="Pfam" id="PF00005">
    <property type="entry name" value="ABC_tran"/>
    <property type="match status" value="2"/>
</dbReference>
<dbReference type="GO" id="GO:0005524">
    <property type="term" value="F:ATP binding"/>
    <property type="evidence" value="ECO:0007669"/>
    <property type="project" value="UniProtKB-KW"/>
</dbReference>
<evidence type="ECO:0000256" key="1">
    <source>
        <dbReference type="ARBA" id="ARBA00005417"/>
    </source>
</evidence>
<evidence type="ECO:0000256" key="3">
    <source>
        <dbReference type="ARBA" id="ARBA00022741"/>
    </source>
</evidence>
<dbReference type="SMART" id="SM00382">
    <property type="entry name" value="AAA"/>
    <property type="match status" value="2"/>
</dbReference>
<name>A0A7C9VZV1_9PSEU</name>
<dbReference type="GO" id="GO:0016887">
    <property type="term" value="F:ATP hydrolysis activity"/>
    <property type="evidence" value="ECO:0007669"/>
    <property type="project" value="InterPro"/>
</dbReference>
<dbReference type="PANTHER" id="PTHR43776:SF7">
    <property type="entry name" value="D,D-DIPEPTIDE TRANSPORT ATP-BINDING PROTEIN DDPF-RELATED"/>
    <property type="match status" value="1"/>
</dbReference>
<dbReference type="SUPFAM" id="SSF52540">
    <property type="entry name" value="P-loop containing nucleoside triphosphate hydrolases"/>
    <property type="match status" value="2"/>
</dbReference>
<dbReference type="CDD" id="cd03257">
    <property type="entry name" value="ABC_NikE_OppD_transporters"/>
    <property type="match status" value="2"/>
</dbReference>
<keyword evidence="3" id="KW-0547">Nucleotide-binding</keyword>
<evidence type="ECO:0000313" key="7">
    <source>
        <dbReference type="Proteomes" id="UP000481360"/>
    </source>
</evidence>
<dbReference type="InterPro" id="IPR003439">
    <property type="entry name" value="ABC_transporter-like_ATP-bd"/>
</dbReference>
<evidence type="ECO:0000256" key="4">
    <source>
        <dbReference type="ARBA" id="ARBA00022840"/>
    </source>
</evidence>
<dbReference type="AlphaFoldDB" id="A0A7C9VZV1"/>
<dbReference type="PANTHER" id="PTHR43776">
    <property type="entry name" value="TRANSPORT ATP-BINDING PROTEIN"/>
    <property type="match status" value="1"/>
</dbReference>
<accession>A0A7C9VZV1</accession>
<dbReference type="GO" id="GO:0015833">
    <property type="term" value="P:peptide transport"/>
    <property type="evidence" value="ECO:0007669"/>
    <property type="project" value="InterPro"/>
</dbReference>
<dbReference type="InterPro" id="IPR050319">
    <property type="entry name" value="ABC_transp_ATP-bind"/>
</dbReference>
<comment type="caution">
    <text evidence="6">The sequence shown here is derived from an EMBL/GenBank/DDBJ whole genome shotgun (WGS) entry which is preliminary data.</text>
</comment>
<organism evidence="6 7">
    <name type="scientific">Lentzea alba</name>
    <dbReference type="NCBI Taxonomy" id="2714351"/>
    <lineage>
        <taxon>Bacteria</taxon>
        <taxon>Bacillati</taxon>
        <taxon>Actinomycetota</taxon>
        <taxon>Actinomycetes</taxon>
        <taxon>Pseudonocardiales</taxon>
        <taxon>Pseudonocardiaceae</taxon>
        <taxon>Lentzea</taxon>
    </lineage>
</organism>
<evidence type="ECO:0000313" key="6">
    <source>
        <dbReference type="EMBL" id="NGY64896.1"/>
    </source>
</evidence>
<dbReference type="Gene3D" id="3.40.50.300">
    <property type="entry name" value="P-loop containing nucleotide triphosphate hydrolases"/>
    <property type="match status" value="2"/>
</dbReference>
<evidence type="ECO:0000259" key="5">
    <source>
        <dbReference type="PROSITE" id="PS50893"/>
    </source>
</evidence>
<dbReference type="InterPro" id="IPR003593">
    <property type="entry name" value="AAA+_ATPase"/>
</dbReference>
<dbReference type="InterPro" id="IPR017871">
    <property type="entry name" value="ABC_transporter-like_CS"/>
</dbReference>
<protein>
    <submittedName>
        <fullName evidence="6">ABC transporter ATP-binding protein</fullName>
    </submittedName>
</protein>
<comment type="similarity">
    <text evidence="1">Belongs to the ABC transporter superfamily.</text>
</comment>
<reference evidence="6 7" key="1">
    <citation type="submission" date="2020-03" db="EMBL/GenBank/DDBJ databases">
        <title>Isolation and identification of active actinomycetes.</title>
        <authorList>
            <person name="Sun X."/>
        </authorList>
    </citation>
    <scope>NUCLEOTIDE SEQUENCE [LARGE SCALE GENOMIC DNA]</scope>
    <source>
        <strain evidence="6 7">NEAU-D13</strain>
    </source>
</reference>
<sequence>MKPSLELKNLSVHYGHKRVVHDVNLALEPGQTLGLAGESGSGKSTVAMSVLRLLPRTAHVEGEILLDGDDVRTMSWGRLRAVRWASASIVFQGAMHSLNPVQRVGEQIAEPMRLHGTGGSVGELLEQVELPLGKARAYPHELSGGQKQRVMIAMALACGPRLVIADEPTTALDVVVQAQVLGVLKRLVAEQDLGLLMISHDLSVLAETCDDLAVMHRGELVERGRTREVIANPRHPHTAALTAAFPVIGDPAHRWAEPAPEPQPLLEVRDLAVDYGRTRAVDGVDLTIGRGEIVALVGQSGSGKTTLARTIMGLRTPSSGRVIFDGVEVPRKGKALKAFRRQVQLVLQDPASALNPRHTVHDAVAEGLRVHGLADDEESQVTAAVERAELRPASLYLEALPHELSGGQQQRVVIAGALVLQPRLLVADEPVASLDASVRGEIVALLLRLRRELGLASLIITHDLGLAWQIADRVAVMHQGKIVEQGSVEQVLLNPTHDYTRALLRAVPQV</sequence>
<keyword evidence="2" id="KW-0813">Transport</keyword>